<dbReference type="AlphaFoldDB" id="A0A8J4DEF4"/>
<accession>A0A8J4DEF4</accession>
<reference evidence="2" key="1">
    <citation type="submission" date="2021-01" db="EMBL/GenBank/DDBJ databases">
        <title>Whole genome shotgun sequence of Planotetraspora thailandica NBRC 104271.</title>
        <authorList>
            <person name="Komaki H."/>
            <person name="Tamura T."/>
        </authorList>
    </citation>
    <scope>NUCLEOTIDE SEQUENCE</scope>
    <source>
        <strain evidence="2">NBRC 104271</strain>
    </source>
</reference>
<dbReference type="EMBL" id="BOOR01000070">
    <property type="protein sequence ID" value="GII58710.1"/>
    <property type="molecule type" value="Genomic_DNA"/>
</dbReference>
<proteinExistence type="predicted"/>
<protein>
    <recommendedName>
        <fullName evidence="1">Hemerythrin-like domain-containing protein</fullName>
    </recommendedName>
</protein>
<name>A0A8J4DEF4_9ACTN</name>
<dbReference type="CDD" id="cd12108">
    <property type="entry name" value="Hr-like"/>
    <property type="match status" value="1"/>
</dbReference>
<organism evidence="2 3">
    <name type="scientific">Planotetraspora thailandica</name>
    <dbReference type="NCBI Taxonomy" id="487172"/>
    <lineage>
        <taxon>Bacteria</taxon>
        <taxon>Bacillati</taxon>
        <taxon>Actinomycetota</taxon>
        <taxon>Actinomycetes</taxon>
        <taxon>Streptosporangiales</taxon>
        <taxon>Streptosporangiaceae</taxon>
        <taxon>Planotetraspora</taxon>
    </lineage>
</organism>
<sequence>MEAPEHGITMDTPVEPDGRLRAFGNQLIEVHMWLREELDRLRANVDSHLDGGERTRNLRAHCLTFCSALDRHHNGEDGVAFPTLAEQFPQLRPVLEELERDHRLVAEMLRRLEDLADRFGTGDRAATKDTRNELEGLAALLESHFTYEEKRVVAALNSLIVPEWDGSRPDFLLTTPPSSEAHPSQ</sequence>
<evidence type="ECO:0000313" key="2">
    <source>
        <dbReference type="EMBL" id="GII58710.1"/>
    </source>
</evidence>
<dbReference type="Pfam" id="PF01814">
    <property type="entry name" value="Hemerythrin"/>
    <property type="match status" value="1"/>
</dbReference>
<dbReference type="InterPro" id="IPR012312">
    <property type="entry name" value="Hemerythrin-like"/>
</dbReference>
<evidence type="ECO:0000313" key="3">
    <source>
        <dbReference type="Proteomes" id="UP000605992"/>
    </source>
</evidence>
<gene>
    <name evidence="2" type="ORF">Pth03_70990</name>
</gene>
<evidence type="ECO:0000259" key="1">
    <source>
        <dbReference type="Pfam" id="PF01814"/>
    </source>
</evidence>
<dbReference type="Proteomes" id="UP000605992">
    <property type="component" value="Unassembled WGS sequence"/>
</dbReference>
<comment type="caution">
    <text evidence="2">The sequence shown here is derived from an EMBL/GenBank/DDBJ whole genome shotgun (WGS) entry which is preliminary data.</text>
</comment>
<keyword evidence="3" id="KW-1185">Reference proteome</keyword>
<feature type="domain" description="Hemerythrin-like" evidence="1">
    <location>
        <begin position="27"/>
        <end position="155"/>
    </location>
</feature>
<dbReference type="Gene3D" id="1.20.120.520">
    <property type="entry name" value="nmb1532 protein domain like"/>
    <property type="match status" value="1"/>
</dbReference>